<feature type="transmembrane region" description="Helical" evidence="1">
    <location>
        <begin position="341"/>
        <end position="366"/>
    </location>
</feature>
<accession>A0ABN9R0K0</accession>
<keyword evidence="1" id="KW-1133">Transmembrane helix</keyword>
<keyword evidence="3" id="KW-1185">Reference proteome</keyword>
<dbReference type="EMBL" id="CAUYUJ010004969">
    <property type="protein sequence ID" value="CAK0811739.1"/>
    <property type="molecule type" value="Genomic_DNA"/>
</dbReference>
<feature type="transmembrane region" description="Helical" evidence="1">
    <location>
        <begin position="314"/>
        <end position="334"/>
    </location>
</feature>
<name>A0ABN9R0K0_9DINO</name>
<reference evidence="2" key="1">
    <citation type="submission" date="2023-10" db="EMBL/GenBank/DDBJ databases">
        <authorList>
            <person name="Chen Y."/>
            <person name="Shah S."/>
            <person name="Dougan E. K."/>
            <person name="Thang M."/>
            <person name="Chan C."/>
        </authorList>
    </citation>
    <scope>NUCLEOTIDE SEQUENCE [LARGE SCALE GENOMIC DNA]</scope>
</reference>
<evidence type="ECO:0000313" key="3">
    <source>
        <dbReference type="Proteomes" id="UP001189429"/>
    </source>
</evidence>
<proteinExistence type="predicted"/>
<evidence type="ECO:0000256" key="1">
    <source>
        <dbReference type="SAM" id="Phobius"/>
    </source>
</evidence>
<feature type="transmembrane region" description="Helical" evidence="1">
    <location>
        <begin position="440"/>
        <end position="460"/>
    </location>
</feature>
<evidence type="ECO:0000313" key="2">
    <source>
        <dbReference type="EMBL" id="CAK0811739.1"/>
    </source>
</evidence>
<comment type="caution">
    <text evidence="2">The sequence shown here is derived from an EMBL/GenBank/DDBJ whole genome shotgun (WGS) entry which is preliminary data.</text>
</comment>
<dbReference type="Proteomes" id="UP001189429">
    <property type="component" value="Unassembled WGS sequence"/>
</dbReference>
<gene>
    <name evidence="2" type="ORF">PCOR1329_LOCUS16245</name>
</gene>
<keyword evidence="1" id="KW-0812">Transmembrane</keyword>
<organism evidence="2 3">
    <name type="scientific">Prorocentrum cordatum</name>
    <dbReference type="NCBI Taxonomy" id="2364126"/>
    <lineage>
        <taxon>Eukaryota</taxon>
        <taxon>Sar</taxon>
        <taxon>Alveolata</taxon>
        <taxon>Dinophyceae</taxon>
        <taxon>Prorocentrales</taxon>
        <taxon>Prorocentraceae</taxon>
        <taxon>Prorocentrum</taxon>
    </lineage>
</organism>
<dbReference type="InterPro" id="IPR037485">
    <property type="entry name" value="PEX22"/>
</dbReference>
<sequence length="606" mass="66544">MRLLAQRWRWPTPPNTVTKHFKDQLNCDLLGDRTALEFGTVLMLHRLLLQIALVEGALRDRAIGPHPRRVDIPVDGDDNFYNILVRMEQMEKAIATLSSCSATWEALDHCTAALSAQGAWWPSPSGVFPTWFDSAHLAQSNSFDHDIEQLSILMATLMLLLACCSMRTVPLGKHVELFLALGTTALAPVRTLVGYGRLCTAIVRIPQGSTMILQAQWLRLLPLLDIWLLDLPLVISNEPLACQLRLKFALRPFGTGAATPLRVCLKLSFPVFVNSQRVAIPMPNVIEALRRLVCTPSGALDFSWLKVLEVVDTMALSLACTGTLSLLVLWALLLTRVLLRVLPLLITLSLSFFRQLEMLLAFSLLFSFLQGFCLMEEALLRILPLLVTLSLCILLHSTMLRAYSLYFNPLPCLSLTSSELLQVLQLMIPLGVHMSLLRDILLHLMALGGLPLMALRSYFLNKGLMTPTLMTKGALSVHADILIMGGVSDSITADPDFTPFDHEPVDAYGDGPTFVVPADAAGSPHCRAPVLAALEAMGAFGAGLRRHRAMFSSTAEGRGSMVRQLQPALHLEGHSEVVGALKGKTPNVRLVGSDEWPTLREAAVLP</sequence>
<dbReference type="Pfam" id="PF22978">
    <property type="entry name" value="HAD_Pex22"/>
    <property type="match status" value="1"/>
</dbReference>
<keyword evidence="1" id="KW-0472">Membrane</keyword>
<feature type="transmembrane region" description="Helical" evidence="1">
    <location>
        <begin position="378"/>
        <end position="395"/>
    </location>
</feature>
<protein>
    <submittedName>
        <fullName evidence="2">Uncharacterized protein</fullName>
    </submittedName>
</protein>